<evidence type="ECO:0000313" key="6">
    <source>
        <dbReference type="EMBL" id="KAJ1361702.1"/>
    </source>
</evidence>
<accession>A0AAD5N4S6</accession>
<keyword evidence="7" id="KW-1185">Reference proteome</keyword>
<organism evidence="6 7">
    <name type="scientific">Parelaphostrongylus tenuis</name>
    <name type="common">Meningeal worm</name>
    <dbReference type="NCBI Taxonomy" id="148309"/>
    <lineage>
        <taxon>Eukaryota</taxon>
        <taxon>Metazoa</taxon>
        <taxon>Ecdysozoa</taxon>
        <taxon>Nematoda</taxon>
        <taxon>Chromadorea</taxon>
        <taxon>Rhabditida</taxon>
        <taxon>Rhabditina</taxon>
        <taxon>Rhabditomorpha</taxon>
        <taxon>Strongyloidea</taxon>
        <taxon>Metastrongylidae</taxon>
        <taxon>Parelaphostrongylus</taxon>
    </lineage>
</organism>
<name>A0AAD5N4S6_PARTN</name>
<dbReference type="Gene3D" id="3.40.1280.30">
    <property type="match status" value="1"/>
</dbReference>
<keyword evidence="2" id="KW-0808">Transferase</keyword>
<keyword evidence="3" id="KW-0949">S-adenosyl-L-methionine</keyword>
<protein>
    <recommendedName>
        <fullName evidence="5">SAM-dependent MTase TRM10-type domain-containing protein</fullName>
    </recommendedName>
</protein>
<evidence type="ECO:0000313" key="7">
    <source>
        <dbReference type="Proteomes" id="UP001196413"/>
    </source>
</evidence>
<evidence type="ECO:0000259" key="5">
    <source>
        <dbReference type="PROSITE" id="PS51675"/>
    </source>
</evidence>
<feature type="region of interest" description="Disordered" evidence="4">
    <location>
        <begin position="160"/>
        <end position="203"/>
    </location>
</feature>
<evidence type="ECO:0000256" key="3">
    <source>
        <dbReference type="ARBA" id="ARBA00022691"/>
    </source>
</evidence>
<dbReference type="GO" id="GO:0032259">
    <property type="term" value="P:methylation"/>
    <property type="evidence" value="ECO:0007669"/>
    <property type="project" value="UniProtKB-KW"/>
</dbReference>
<proteinExistence type="predicted"/>
<dbReference type="PROSITE" id="PS51675">
    <property type="entry name" value="SAM_MT_TRM10"/>
    <property type="match status" value="1"/>
</dbReference>
<feature type="domain" description="SAM-dependent MTase TRM10-type" evidence="5">
    <location>
        <begin position="1"/>
        <end position="138"/>
    </location>
</feature>
<comment type="caution">
    <text evidence="6">The sequence shown here is derived from an EMBL/GenBank/DDBJ whole genome shotgun (WGS) entry which is preliminary data.</text>
</comment>
<sequence length="203" mass="23350">MVHRLMLQLLLSSPHPFAPILTTKSVLEACGVNSSDVMYISWRSTRFIPEIPPSNVRAVVVCASNDYQPWSSSISAAQKDGIETYRLPIERYVRPGERRKFFSLQGTSAILRSYFHGDNLDVAIKKVVESLPNNYYSSDSNERDLLQRYKNTIMMAAEKTKAESSSSYPKKLTDSRMLLKKSERTHRYTREERNKMRQSAEMT</sequence>
<feature type="compositionally biased region" description="Basic and acidic residues" evidence="4">
    <location>
        <begin position="180"/>
        <end position="195"/>
    </location>
</feature>
<gene>
    <name evidence="6" type="ORF">KIN20_021027</name>
</gene>
<reference evidence="6" key="1">
    <citation type="submission" date="2021-06" db="EMBL/GenBank/DDBJ databases">
        <title>Parelaphostrongylus tenuis whole genome reference sequence.</title>
        <authorList>
            <person name="Garwood T.J."/>
            <person name="Larsen P.A."/>
            <person name="Fountain-Jones N.M."/>
            <person name="Garbe J.R."/>
            <person name="Macchietto M.G."/>
            <person name="Kania S.A."/>
            <person name="Gerhold R.W."/>
            <person name="Richards J.E."/>
            <person name="Wolf T.M."/>
        </authorList>
    </citation>
    <scope>NUCLEOTIDE SEQUENCE</scope>
    <source>
        <strain evidence="6">MNPRO001-30</strain>
        <tissue evidence="6">Meninges</tissue>
    </source>
</reference>
<dbReference type="Proteomes" id="UP001196413">
    <property type="component" value="Unassembled WGS sequence"/>
</dbReference>
<dbReference type="AlphaFoldDB" id="A0AAD5N4S6"/>
<dbReference type="EMBL" id="JAHQIW010004255">
    <property type="protein sequence ID" value="KAJ1361702.1"/>
    <property type="molecule type" value="Genomic_DNA"/>
</dbReference>
<keyword evidence="1" id="KW-0489">Methyltransferase</keyword>
<evidence type="ECO:0000256" key="1">
    <source>
        <dbReference type="ARBA" id="ARBA00022603"/>
    </source>
</evidence>
<evidence type="ECO:0000256" key="4">
    <source>
        <dbReference type="SAM" id="MobiDB-lite"/>
    </source>
</evidence>
<evidence type="ECO:0000256" key="2">
    <source>
        <dbReference type="ARBA" id="ARBA00022679"/>
    </source>
</evidence>
<dbReference type="InterPro" id="IPR038459">
    <property type="entry name" value="MT_TRM10-typ_sf"/>
</dbReference>
<dbReference type="InterPro" id="IPR028564">
    <property type="entry name" value="MT_TRM10-typ"/>
</dbReference>
<dbReference type="GO" id="GO:0008168">
    <property type="term" value="F:methyltransferase activity"/>
    <property type="evidence" value="ECO:0007669"/>
    <property type="project" value="UniProtKB-KW"/>
</dbReference>